<dbReference type="RefSeq" id="WP_163725286.1">
    <property type="nucleotide sequence ID" value="NZ_AP022574.1"/>
</dbReference>
<dbReference type="InterPro" id="IPR032710">
    <property type="entry name" value="NTF2-like_dom_sf"/>
</dbReference>
<evidence type="ECO:0008006" key="3">
    <source>
        <dbReference type="Google" id="ProtNLM"/>
    </source>
</evidence>
<dbReference type="EMBL" id="AP022574">
    <property type="protein sequence ID" value="BBX71196.1"/>
    <property type="molecule type" value="Genomic_DNA"/>
</dbReference>
<accession>A0A7I7MGI4</accession>
<proteinExistence type="predicted"/>
<dbReference type="Pfam" id="PF07366">
    <property type="entry name" value="SnoaL"/>
    <property type="match status" value="1"/>
</dbReference>
<dbReference type="GO" id="GO:0030638">
    <property type="term" value="P:polyketide metabolic process"/>
    <property type="evidence" value="ECO:0007669"/>
    <property type="project" value="InterPro"/>
</dbReference>
<name>A0A7I7MGI4_9MYCO</name>
<dbReference type="KEGG" id="mpsc:MPSYJ_46570"/>
<organism evidence="1 2">
    <name type="scientific">Mycolicibacterium psychrotolerans</name>
    <dbReference type="NCBI Taxonomy" id="216929"/>
    <lineage>
        <taxon>Bacteria</taxon>
        <taxon>Bacillati</taxon>
        <taxon>Actinomycetota</taxon>
        <taxon>Actinomycetes</taxon>
        <taxon>Mycobacteriales</taxon>
        <taxon>Mycobacteriaceae</taxon>
        <taxon>Mycolicibacterium</taxon>
    </lineage>
</organism>
<dbReference type="PANTHER" id="PTHR38436">
    <property type="entry name" value="POLYKETIDE CYCLASE SNOAL-LIKE DOMAIN"/>
    <property type="match status" value="1"/>
</dbReference>
<evidence type="ECO:0000313" key="1">
    <source>
        <dbReference type="EMBL" id="BBX71196.1"/>
    </source>
</evidence>
<dbReference type="AlphaFoldDB" id="A0A7I7MGI4"/>
<keyword evidence="2" id="KW-1185">Reference proteome</keyword>
<dbReference type="PANTHER" id="PTHR38436:SF1">
    <property type="entry name" value="ESTER CYCLASE"/>
    <property type="match status" value="1"/>
</dbReference>
<evidence type="ECO:0000313" key="2">
    <source>
        <dbReference type="Proteomes" id="UP000466514"/>
    </source>
</evidence>
<protein>
    <recommendedName>
        <fullName evidence="3">SnoaL-like polyketide cyclase</fullName>
    </recommendedName>
</protein>
<gene>
    <name evidence="1" type="ORF">MPSYJ_46570</name>
</gene>
<dbReference type="Gene3D" id="3.10.450.50">
    <property type="match status" value="1"/>
</dbReference>
<sequence>MRSTELANAFWDDVWNAHAPDAVDQLMADDVVVEAGGRQIVGRDGVKSWVKQFLDHVDDLHVDTIETFGDESGTRVTSRWLLTGTNNGILGTEPDHKPVAMTGTAVWTVDNGKLQHGWIEQASFELYHSLLEQ</sequence>
<dbReference type="InterPro" id="IPR009959">
    <property type="entry name" value="Cyclase_SnoaL-like"/>
</dbReference>
<dbReference type="SUPFAM" id="SSF54427">
    <property type="entry name" value="NTF2-like"/>
    <property type="match status" value="1"/>
</dbReference>
<dbReference type="Proteomes" id="UP000466514">
    <property type="component" value="Chromosome"/>
</dbReference>
<reference evidence="1 2" key="1">
    <citation type="journal article" date="2019" name="Emerg. Microbes Infect.">
        <title>Comprehensive subspecies identification of 175 nontuberculous mycobacteria species based on 7547 genomic profiles.</title>
        <authorList>
            <person name="Matsumoto Y."/>
            <person name="Kinjo T."/>
            <person name="Motooka D."/>
            <person name="Nabeya D."/>
            <person name="Jung N."/>
            <person name="Uechi K."/>
            <person name="Horii T."/>
            <person name="Iida T."/>
            <person name="Fujita J."/>
            <person name="Nakamura S."/>
        </authorList>
    </citation>
    <scope>NUCLEOTIDE SEQUENCE [LARGE SCALE GENOMIC DNA]</scope>
    <source>
        <strain evidence="1 2">JCM 13323</strain>
    </source>
</reference>